<dbReference type="InterPro" id="IPR033122">
    <property type="entry name" value="LETM1-like_RBD"/>
</dbReference>
<gene>
    <name evidence="11" type="ORF">ASPVEDRAFT_39566</name>
</gene>
<keyword evidence="4 9" id="KW-1133">Transmembrane helix</keyword>
<evidence type="ECO:0000256" key="8">
    <source>
        <dbReference type="SAM" id="MobiDB-lite"/>
    </source>
</evidence>
<evidence type="ECO:0000256" key="3">
    <source>
        <dbReference type="ARBA" id="ARBA00022792"/>
    </source>
</evidence>
<evidence type="ECO:0000256" key="1">
    <source>
        <dbReference type="ARBA" id="ARBA00004434"/>
    </source>
</evidence>
<dbReference type="GO" id="GO:0005743">
    <property type="term" value="C:mitochondrial inner membrane"/>
    <property type="evidence" value="ECO:0007669"/>
    <property type="project" value="UniProtKB-SubCell"/>
</dbReference>
<evidence type="ECO:0000313" key="11">
    <source>
        <dbReference type="EMBL" id="OJJ00158.1"/>
    </source>
</evidence>
<comment type="subcellular location">
    <subcellularLocation>
        <location evidence="1">Mitochondrion inner membrane</location>
        <topology evidence="1">Single-pass membrane protein</topology>
    </subcellularLocation>
</comment>
<dbReference type="AlphaFoldDB" id="A0A1L9PF50"/>
<evidence type="ECO:0000256" key="9">
    <source>
        <dbReference type="SAM" id="Phobius"/>
    </source>
</evidence>
<dbReference type="PANTHER" id="PTHR14009">
    <property type="entry name" value="LEUCINE ZIPPER-EF-HAND CONTAINING TRANSMEMBRANE PROTEIN"/>
    <property type="match status" value="1"/>
</dbReference>
<dbReference type="EMBL" id="KV878127">
    <property type="protein sequence ID" value="OJJ00158.1"/>
    <property type="molecule type" value="Genomic_DNA"/>
</dbReference>
<dbReference type="GO" id="GO:0030003">
    <property type="term" value="P:intracellular monoatomic cation homeostasis"/>
    <property type="evidence" value="ECO:0007669"/>
    <property type="project" value="TreeGrafter"/>
</dbReference>
<sequence>MSVTMRSARLLRTNPVLRPNFIARPRYTGALGAVNATTLRLTGRDFPSQVSALAILVPKRGYATEQSTSTSSSSDLPPPGFNAEQAKKPIPADQAKSVSAKAGQQTKPEGALSVPTQNVAQNKGKEGGLVTKAEEKKAGEEAKKEAKKLTIGQKIKKEVQHYWDGTKLLATEVRISSRLALKMAGGYELSRREHRQLKRTVTDLGRLVPFSMFVIIPFAELLLPVALKLFPNLLPSTYEGNSTREKKALSLSSTRKEVSTFLKNTLKESGLPVTAATVRNEEFAEFFKKIRSTGEAPSRQDVIKVCKIFKDDLTLDNLSRPQLVGICKYMNLNAFGTDAMLRYNIRHRMRQIKRDDRAIFYEGVESLSVPELQMACASRGIRTHGVSPARLREDITQWLDLRLKQGVPSTLLVLSNAYVYAQGGKEAEMSTQIESLQSVLSSIPEELFHEIELEVHNAEGAATNKQRLEVIKEQQELIEEENQQNEENEEKGVAAPKDTEDIDEEKYDASQSGEASEALAEGEKAEKAADAEPSVEAEKKETK</sequence>
<evidence type="ECO:0000256" key="5">
    <source>
        <dbReference type="ARBA" id="ARBA00023128"/>
    </source>
</evidence>
<dbReference type="VEuPathDB" id="FungiDB:ASPVEDRAFT_39566"/>
<evidence type="ECO:0000256" key="4">
    <source>
        <dbReference type="ARBA" id="ARBA00022989"/>
    </source>
</evidence>
<dbReference type="PANTHER" id="PTHR14009:SF1">
    <property type="entry name" value="MITOCHONDRIAL PROTON_CALCIUM EXCHANGER PROTEIN"/>
    <property type="match status" value="1"/>
</dbReference>
<dbReference type="RefSeq" id="XP_040665920.1">
    <property type="nucleotide sequence ID" value="XM_040811947.1"/>
</dbReference>
<reference evidence="12" key="1">
    <citation type="journal article" date="2017" name="Genome Biol.">
        <title>Comparative genomics reveals high biological diversity and specific adaptations in the industrially and medically important fungal genus Aspergillus.</title>
        <authorList>
            <person name="de Vries R.P."/>
            <person name="Riley R."/>
            <person name="Wiebenga A."/>
            <person name="Aguilar-Osorio G."/>
            <person name="Amillis S."/>
            <person name="Uchima C.A."/>
            <person name="Anderluh G."/>
            <person name="Asadollahi M."/>
            <person name="Askin M."/>
            <person name="Barry K."/>
            <person name="Battaglia E."/>
            <person name="Bayram O."/>
            <person name="Benocci T."/>
            <person name="Braus-Stromeyer S.A."/>
            <person name="Caldana C."/>
            <person name="Canovas D."/>
            <person name="Cerqueira G.C."/>
            <person name="Chen F."/>
            <person name="Chen W."/>
            <person name="Choi C."/>
            <person name="Clum A."/>
            <person name="Dos Santos R.A."/>
            <person name="Damasio A.R."/>
            <person name="Diallinas G."/>
            <person name="Emri T."/>
            <person name="Fekete E."/>
            <person name="Flipphi M."/>
            <person name="Freyberg S."/>
            <person name="Gallo A."/>
            <person name="Gournas C."/>
            <person name="Habgood R."/>
            <person name="Hainaut M."/>
            <person name="Harispe M.L."/>
            <person name="Henrissat B."/>
            <person name="Hilden K.S."/>
            <person name="Hope R."/>
            <person name="Hossain A."/>
            <person name="Karabika E."/>
            <person name="Karaffa L."/>
            <person name="Karanyi Z."/>
            <person name="Krasevec N."/>
            <person name="Kuo A."/>
            <person name="Kusch H."/>
            <person name="LaButti K."/>
            <person name="Lagendijk E.L."/>
            <person name="Lapidus A."/>
            <person name="Levasseur A."/>
            <person name="Lindquist E."/>
            <person name="Lipzen A."/>
            <person name="Logrieco A.F."/>
            <person name="MacCabe A."/>
            <person name="Maekelae M.R."/>
            <person name="Malavazi I."/>
            <person name="Melin P."/>
            <person name="Meyer V."/>
            <person name="Mielnichuk N."/>
            <person name="Miskei M."/>
            <person name="Molnar A.P."/>
            <person name="Mule G."/>
            <person name="Ngan C.Y."/>
            <person name="Orejas M."/>
            <person name="Orosz E."/>
            <person name="Ouedraogo J.P."/>
            <person name="Overkamp K.M."/>
            <person name="Park H.-S."/>
            <person name="Perrone G."/>
            <person name="Piumi F."/>
            <person name="Punt P.J."/>
            <person name="Ram A.F."/>
            <person name="Ramon A."/>
            <person name="Rauscher S."/>
            <person name="Record E."/>
            <person name="Riano-Pachon D.M."/>
            <person name="Robert V."/>
            <person name="Roehrig J."/>
            <person name="Ruller R."/>
            <person name="Salamov A."/>
            <person name="Salih N.S."/>
            <person name="Samson R.A."/>
            <person name="Sandor E."/>
            <person name="Sanguinetti M."/>
            <person name="Schuetze T."/>
            <person name="Sepcic K."/>
            <person name="Shelest E."/>
            <person name="Sherlock G."/>
            <person name="Sophianopoulou V."/>
            <person name="Squina F.M."/>
            <person name="Sun H."/>
            <person name="Susca A."/>
            <person name="Todd R.B."/>
            <person name="Tsang A."/>
            <person name="Unkles S.E."/>
            <person name="van de Wiele N."/>
            <person name="van Rossen-Uffink D."/>
            <person name="Oliveira J.V."/>
            <person name="Vesth T.C."/>
            <person name="Visser J."/>
            <person name="Yu J.-H."/>
            <person name="Zhou M."/>
            <person name="Andersen M.R."/>
            <person name="Archer D.B."/>
            <person name="Baker S.E."/>
            <person name="Benoit I."/>
            <person name="Brakhage A.A."/>
            <person name="Braus G.H."/>
            <person name="Fischer R."/>
            <person name="Frisvad J.C."/>
            <person name="Goldman G.H."/>
            <person name="Houbraken J."/>
            <person name="Oakley B."/>
            <person name="Pocsi I."/>
            <person name="Scazzocchio C."/>
            <person name="Seiboth B."/>
            <person name="vanKuyk P.A."/>
            <person name="Wortman J."/>
            <person name="Dyer P.S."/>
            <person name="Grigoriev I.V."/>
        </authorList>
    </citation>
    <scope>NUCLEOTIDE SEQUENCE [LARGE SCALE GENOMIC DNA]</scope>
    <source>
        <strain evidence="12">CBS 583.65</strain>
    </source>
</reference>
<accession>A0A1L9PF50</accession>
<feature type="region of interest" description="Disordered" evidence="8">
    <location>
        <begin position="480"/>
        <end position="543"/>
    </location>
</feature>
<dbReference type="OrthoDB" id="275278at2759"/>
<dbReference type="Proteomes" id="UP000184073">
    <property type="component" value="Unassembled WGS sequence"/>
</dbReference>
<protein>
    <recommendedName>
        <fullName evidence="10">Letm1 RBD domain-containing protein</fullName>
    </recommendedName>
</protein>
<evidence type="ECO:0000256" key="6">
    <source>
        <dbReference type="ARBA" id="ARBA00023136"/>
    </source>
</evidence>
<keyword evidence="6 9" id="KW-0472">Membrane</keyword>
<feature type="compositionally biased region" description="Low complexity" evidence="8">
    <location>
        <begin position="509"/>
        <end position="519"/>
    </location>
</feature>
<proteinExistence type="predicted"/>
<evidence type="ECO:0000259" key="10">
    <source>
        <dbReference type="PROSITE" id="PS51758"/>
    </source>
</evidence>
<dbReference type="STRING" id="1036611.A0A1L9PF50"/>
<organism evidence="11 12">
    <name type="scientific">Aspergillus versicolor CBS 583.65</name>
    <dbReference type="NCBI Taxonomy" id="1036611"/>
    <lineage>
        <taxon>Eukaryota</taxon>
        <taxon>Fungi</taxon>
        <taxon>Dikarya</taxon>
        <taxon>Ascomycota</taxon>
        <taxon>Pezizomycotina</taxon>
        <taxon>Eurotiomycetes</taxon>
        <taxon>Eurotiomycetidae</taxon>
        <taxon>Eurotiales</taxon>
        <taxon>Aspergillaceae</taxon>
        <taxon>Aspergillus</taxon>
        <taxon>Aspergillus subgen. Nidulantes</taxon>
    </lineage>
</organism>
<evidence type="ECO:0000256" key="2">
    <source>
        <dbReference type="ARBA" id="ARBA00022692"/>
    </source>
</evidence>
<feature type="region of interest" description="Disordered" evidence="8">
    <location>
        <begin position="65"/>
        <end position="136"/>
    </location>
</feature>
<dbReference type="InterPro" id="IPR044202">
    <property type="entry name" value="LETM1/MDM38-like"/>
</dbReference>
<name>A0A1L9PF50_ASPVE</name>
<evidence type="ECO:0000256" key="7">
    <source>
        <dbReference type="PROSITE-ProRule" id="PRU01094"/>
    </source>
</evidence>
<dbReference type="GO" id="GO:0043022">
    <property type="term" value="F:ribosome binding"/>
    <property type="evidence" value="ECO:0007669"/>
    <property type="project" value="InterPro"/>
</dbReference>
<keyword evidence="5 7" id="KW-0496">Mitochondrion</keyword>
<feature type="compositionally biased region" description="Basic and acidic residues" evidence="8">
    <location>
        <begin position="521"/>
        <end position="543"/>
    </location>
</feature>
<dbReference type="PROSITE" id="PS51758">
    <property type="entry name" value="LETM1_RBD"/>
    <property type="match status" value="1"/>
</dbReference>
<dbReference type="GeneID" id="63727458"/>
<feature type="domain" description="Letm1 RBD" evidence="10">
    <location>
        <begin position="250"/>
        <end position="445"/>
    </location>
</feature>
<keyword evidence="2 9" id="KW-0812">Transmembrane</keyword>
<keyword evidence="12" id="KW-1185">Reference proteome</keyword>
<dbReference type="Pfam" id="PF07766">
    <property type="entry name" value="LETM1_RBD"/>
    <property type="match status" value="1"/>
</dbReference>
<feature type="transmembrane region" description="Helical" evidence="9">
    <location>
        <begin position="207"/>
        <end position="227"/>
    </location>
</feature>
<keyword evidence="3" id="KW-0999">Mitochondrion inner membrane</keyword>
<feature type="compositionally biased region" description="Acidic residues" evidence="8">
    <location>
        <begin position="480"/>
        <end position="489"/>
    </location>
</feature>
<evidence type="ECO:0000313" key="12">
    <source>
        <dbReference type="Proteomes" id="UP000184073"/>
    </source>
</evidence>